<reference evidence="2 3" key="1">
    <citation type="journal article" date="2015" name="Genome Biol. Evol.">
        <title>Comparative Genomics of a Bacterivorous Green Alga Reveals Evolutionary Causalities and Consequences of Phago-Mixotrophic Mode of Nutrition.</title>
        <authorList>
            <person name="Burns J.A."/>
            <person name="Paasch A."/>
            <person name="Narechania A."/>
            <person name="Kim E."/>
        </authorList>
    </citation>
    <scope>NUCLEOTIDE SEQUENCE [LARGE SCALE GENOMIC DNA]</scope>
    <source>
        <strain evidence="2 3">PLY_AMNH</strain>
    </source>
</reference>
<dbReference type="InterPro" id="IPR052907">
    <property type="entry name" value="Beta-lactamase/esterase"/>
</dbReference>
<feature type="domain" description="Beta-lactamase-related" evidence="1">
    <location>
        <begin position="65"/>
        <end position="453"/>
    </location>
</feature>
<evidence type="ECO:0000259" key="1">
    <source>
        <dbReference type="Pfam" id="PF00144"/>
    </source>
</evidence>
<dbReference type="Gene3D" id="3.40.710.10">
    <property type="entry name" value="DD-peptidase/beta-lactamase superfamily"/>
    <property type="match status" value="1"/>
</dbReference>
<dbReference type="InterPro" id="IPR012338">
    <property type="entry name" value="Beta-lactam/transpept-like"/>
</dbReference>
<dbReference type="PANTHER" id="PTHR43319:SF3">
    <property type="entry name" value="BETA-LACTAMASE-RELATED DOMAIN-CONTAINING PROTEIN"/>
    <property type="match status" value="1"/>
</dbReference>
<evidence type="ECO:0000313" key="3">
    <source>
        <dbReference type="Proteomes" id="UP001190700"/>
    </source>
</evidence>
<name>A0AAE0FEA7_9CHLO</name>
<organism evidence="2 3">
    <name type="scientific">Cymbomonas tetramitiformis</name>
    <dbReference type="NCBI Taxonomy" id="36881"/>
    <lineage>
        <taxon>Eukaryota</taxon>
        <taxon>Viridiplantae</taxon>
        <taxon>Chlorophyta</taxon>
        <taxon>Pyramimonadophyceae</taxon>
        <taxon>Pyramimonadales</taxon>
        <taxon>Pyramimonadaceae</taxon>
        <taxon>Cymbomonas</taxon>
    </lineage>
</organism>
<dbReference type="InterPro" id="IPR001466">
    <property type="entry name" value="Beta-lactam-related"/>
</dbReference>
<sequence>MLASISKLPRAALPIPERCRHLLHTLSADIKSDISSNGSWGPFGKGGRISGSVAAGWEDVRDAFESNFRNNLELGAQLVVYKDGTPVVDLHGYSDAMEGLGYNADTLQNVFSSGKNMEAVACMVLVDRSLLKYNDRISSHWKSFGQHGKEDIRVEEVLRHESGLQFFANPAFPDDFSKNFVPSVADVSATENGAVERVIEGCTPWGRGQRMYHASTRGFIIGGLVRQITGQTLGEFLRSEVTEPLGISLFCGTPRDEQARHRYADMRKAGTSHTLRAIIPAMLGMGGDPQAWSFVKKLVAAVRDSKHPLRGYPKAIPLEWAKDDVKHVNTVEGRTLEVSSGAMQGNARALAKVSALLANGGKIDGVRIVSEETVRLAMSDAKVLRDDVWGMTMAFSRGGFADFGSMTELSGVPCDNLAQLQRGFIGWAGKGGSLFLWDVERNIGFAYVMNGMDLGLVGGPRAKSLFAALSRKR</sequence>
<dbReference type="PANTHER" id="PTHR43319">
    <property type="entry name" value="BETA-LACTAMASE-RELATED"/>
    <property type="match status" value="1"/>
</dbReference>
<dbReference type="AlphaFoldDB" id="A0AAE0FEA7"/>
<accession>A0AAE0FEA7</accession>
<keyword evidence="3" id="KW-1185">Reference proteome</keyword>
<dbReference type="Pfam" id="PF00144">
    <property type="entry name" value="Beta-lactamase"/>
    <property type="match status" value="1"/>
</dbReference>
<evidence type="ECO:0000313" key="2">
    <source>
        <dbReference type="EMBL" id="KAK3258130.1"/>
    </source>
</evidence>
<protein>
    <recommendedName>
        <fullName evidence="1">Beta-lactamase-related domain-containing protein</fullName>
    </recommendedName>
</protein>
<proteinExistence type="predicted"/>
<dbReference type="EMBL" id="LGRX02019796">
    <property type="protein sequence ID" value="KAK3258130.1"/>
    <property type="molecule type" value="Genomic_DNA"/>
</dbReference>
<dbReference type="SUPFAM" id="SSF56601">
    <property type="entry name" value="beta-lactamase/transpeptidase-like"/>
    <property type="match status" value="1"/>
</dbReference>
<dbReference type="Proteomes" id="UP001190700">
    <property type="component" value="Unassembled WGS sequence"/>
</dbReference>
<gene>
    <name evidence="2" type="ORF">CYMTET_32811</name>
</gene>
<comment type="caution">
    <text evidence="2">The sequence shown here is derived from an EMBL/GenBank/DDBJ whole genome shotgun (WGS) entry which is preliminary data.</text>
</comment>